<dbReference type="STRING" id="2025994.A0A2T3AKR6"/>
<dbReference type="Pfam" id="PF12612">
    <property type="entry name" value="TFCD_C"/>
    <property type="match status" value="1"/>
</dbReference>
<dbReference type="PANTHER" id="PTHR12658:SF0">
    <property type="entry name" value="TUBULIN-SPECIFIC CHAPERONE D"/>
    <property type="match status" value="1"/>
</dbReference>
<dbReference type="Proteomes" id="UP000241462">
    <property type="component" value="Unassembled WGS sequence"/>
</dbReference>
<name>A0A2T3AKR6_9PEZI</name>
<feature type="domain" description="Tubulin-folding cofactor D C-terminal" evidence="2">
    <location>
        <begin position="972"/>
        <end position="1151"/>
    </location>
</feature>
<protein>
    <submittedName>
        <fullName evidence="4">Tubulin folding cofactor D C terminal-domain-containing protein</fullName>
    </submittedName>
</protein>
<dbReference type="Pfam" id="PF25767">
    <property type="entry name" value="ARM_TBCD_2nd"/>
    <property type="match status" value="2"/>
</dbReference>
<dbReference type="GO" id="GO:0007021">
    <property type="term" value="P:tubulin complex assembly"/>
    <property type="evidence" value="ECO:0007669"/>
    <property type="project" value="InterPro"/>
</dbReference>
<sequence>MDAAEEELDIKLQKVSSELISAFDQRLGPFLRKPDGAGGLRLRSRVRAREAFHLMSNLLDPFQELPQLLDPHLPKWLPFLAEAFLEHLQRRQRRPREATATSSLLMPLPTAVCKLIYTFCKIRGEKVIVRFLNVETRYLELLLSALEDAERTHGEDDNLARWTWEERYIVLLWLSHLMFAPFDLSTISSIYMEDVDLAGIRGFFWPSNVPGITVRILPLAVKYLDSPGKERDAAKALLVRMAMRRDMQQLGVLHALVQWALYWLRPRDDEPLESPYKYIGVLSFLAGILASSAETSDMEKYSSTIFYAVDALSTGDDEMFTAIRSSALAKKTVIKIMRSVALAKLNRQKQDEPGLELVEATVGHLLESLADNDTPVRLAASKALSIITLKLPPYMATEVLETVFESLDRNVLLVKDATDPTHLPKRDLTSVDPLEWHGLMLTLSHLLYRRSPPTEQLGNTIRALLLGLSFERRSPSGGSIGTNVRDAACFGIWALARRYSTAELLDVPYGTVQPGALAESQTSVLQILATNLVVAASLDPAGNIRRGSSAALQELIGRHPDQVANGIAMVQAVDYHSVALRSRAIHDVAVRATKLHVQYGTAILAALLGWRGAGDADAGARRVAGLAYGKITAEIAALTSSSYLDDVALASISRVVQPMKALQTRQVEERHGLLMALASILDQIPSLVSRERSLRTVEQPRLRKVLEVVLNHLHDILQGVQATTFRKPELIAEGVSRLLISAFPVLQAEHSRETEHVLEETLISGPELLSSSGLAKLNHVASRIDLSLARGEERLATILSTSWELLHGWLAKAEVEVINAASEASIILLLFSTPQQCEQVLREWAEMVRSRSRSGTGAGYFCALTRSYPVVALQKKPEDVSKLICGPLLERWAQDTYIDVRAAILQSLIQSEVLKHDAHHLFDLIAAGLEDYTSNARGDVGSHVRLQAIRATKHMWVTGAASNRSEAVSALILPILRLAAEKLDRVRVEAQGALAVALESEASYKLSKFTFSSRAYFTHLLALIDNPTWLQHPFQLRLATDHDRDHWTAHLLAGYVTSADTGNEDLVIASRAALTAYCDSSQAALDRICTALLANLRSYQGQGQDRVVVPTLEIIAFLFLVGVYQRCATVDVKSLCLAVQKAGYQSGNVRKLEACIKVYGGLAGLGCGGGVRNRHGDGRKPTAMASAALTQRRVEGIAEARKRLGALASHPWPRVRNAVIDEMWILASALEDADLDASTHETVQDRQEEPVPSLSARLKGVDWAAAPKGAVKTLVTDLGFT</sequence>
<organism evidence="4 5">
    <name type="scientific">Coniella lustricola</name>
    <dbReference type="NCBI Taxonomy" id="2025994"/>
    <lineage>
        <taxon>Eukaryota</taxon>
        <taxon>Fungi</taxon>
        <taxon>Dikarya</taxon>
        <taxon>Ascomycota</taxon>
        <taxon>Pezizomycotina</taxon>
        <taxon>Sordariomycetes</taxon>
        <taxon>Sordariomycetidae</taxon>
        <taxon>Diaporthales</taxon>
        <taxon>Schizoparmaceae</taxon>
        <taxon>Coniella</taxon>
    </lineage>
</organism>
<feature type="domain" description="Tubulin-folding cofactor D ARM repeats" evidence="3">
    <location>
        <begin position="347"/>
        <end position="409"/>
    </location>
</feature>
<dbReference type="PANTHER" id="PTHR12658">
    <property type="entry name" value="BETA-TUBULIN COFACTOR D"/>
    <property type="match status" value="1"/>
</dbReference>
<reference evidence="4 5" key="1">
    <citation type="journal article" date="2018" name="Mycol. Prog.">
        <title>Coniella lustricola, a new species from submerged detritus.</title>
        <authorList>
            <person name="Raudabaugh D.B."/>
            <person name="Iturriaga T."/>
            <person name="Carver A."/>
            <person name="Mondo S."/>
            <person name="Pangilinan J."/>
            <person name="Lipzen A."/>
            <person name="He G."/>
            <person name="Amirebrahimi M."/>
            <person name="Grigoriev I.V."/>
            <person name="Miller A.N."/>
        </authorList>
    </citation>
    <scope>NUCLEOTIDE SEQUENCE [LARGE SCALE GENOMIC DNA]</scope>
    <source>
        <strain evidence="4 5">B22-T-1</strain>
    </source>
</reference>
<evidence type="ECO:0000256" key="1">
    <source>
        <dbReference type="ARBA" id="ARBA00023186"/>
    </source>
</evidence>
<evidence type="ECO:0000259" key="3">
    <source>
        <dbReference type="Pfam" id="PF25767"/>
    </source>
</evidence>
<dbReference type="Pfam" id="PF23579">
    <property type="entry name" value="ARM_TBCD"/>
    <property type="match status" value="1"/>
</dbReference>
<feature type="domain" description="Tubulin-folding cofactor D ARM repeats" evidence="3">
    <location>
        <begin position="435"/>
        <end position="567"/>
    </location>
</feature>
<dbReference type="EMBL" id="KZ678378">
    <property type="protein sequence ID" value="PSS02274.1"/>
    <property type="molecule type" value="Genomic_DNA"/>
</dbReference>
<evidence type="ECO:0000259" key="2">
    <source>
        <dbReference type="Pfam" id="PF12612"/>
    </source>
</evidence>
<evidence type="ECO:0000313" key="5">
    <source>
        <dbReference type="Proteomes" id="UP000241462"/>
    </source>
</evidence>
<dbReference type="SUPFAM" id="SSF48371">
    <property type="entry name" value="ARM repeat"/>
    <property type="match status" value="1"/>
</dbReference>
<dbReference type="InterPro" id="IPR022577">
    <property type="entry name" value="TBCD_C"/>
</dbReference>
<gene>
    <name evidence="4" type="ORF">BD289DRAFT_449842</name>
</gene>
<dbReference type="InParanoid" id="A0A2T3AKR6"/>
<dbReference type="InterPro" id="IPR033162">
    <property type="entry name" value="TBCD"/>
</dbReference>
<proteinExistence type="predicted"/>
<dbReference type="InterPro" id="IPR058033">
    <property type="entry name" value="ARM_TBCD_2nd"/>
</dbReference>
<evidence type="ECO:0000313" key="4">
    <source>
        <dbReference type="EMBL" id="PSS02274.1"/>
    </source>
</evidence>
<dbReference type="GO" id="GO:0000226">
    <property type="term" value="P:microtubule cytoskeleton organization"/>
    <property type="evidence" value="ECO:0007669"/>
    <property type="project" value="TreeGrafter"/>
</dbReference>
<dbReference type="GO" id="GO:0048487">
    <property type="term" value="F:beta-tubulin binding"/>
    <property type="evidence" value="ECO:0007669"/>
    <property type="project" value="InterPro"/>
</dbReference>
<dbReference type="InterPro" id="IPR016024">
    <property type="entry name" value="ARM-type_fold"/>
</dbReference>
<keyword evidence="1" id="KW-0143">Chaperone</keyword>
<dbReference type="GO" id="GO:0005096">
    <property type="term" value="F:GTPase activator activity"/>
    <property type="evidence" value="ECO:0007669"/>
    <property type="project" value="InterPro"/>
</dbReference>
<dbReference type="GO" id="GO:0007023">
    <property type="term" value="P:post-chaperonin tubulin folding pathway"/>
    <property type="evidence" value="ECO:0007669"/>
    <property type="project" value="InterPro"/>
</dbReference>
<keyword evidence="5" id="KW-1185">Reference proteome</keyword>
<accession>A0A2T3AKR6</accession>
<dbReference type="OrthoDB" id="10253476at2759"/>